<proteinExistence type="predicted"/>
<sequence length="85" mass="9200">GQNVALKQSAAQSTVYAEGNFNGRAENAVDGDANSDGSYGSCSHTCLADPSPRWNVTLDNTYVVNKFVVYSRMSSQNSRKFTKNT</sequence>
<evidence type="ECO:0008006" key="3">
    <source>
        <dbReference type="Google" id="ProtNLM"/>
    </source>
</evidence>
<dbReference type="InterPro" id="IPR051941">
    <property type="entry name" value="BG_Antigen-Binding_Lectin"/>
</dbReference>
<name>A0AAV2IJN3_LYMST</name>
<dbReference type="PANTHER" id="PTHR45713:SF6">
    <property type="entry name" value="F5_8 TYPE C DOMAIN-CONTAINING PROTEIN"/>
    <property type="match status" value="1"/>
</dbReference>
<evidence type="ECO:0000313" key="2">
    <source>
        <dbReference type="Proteomes" id="UP001497497"/>
    </source>
</evidence>
<dbReference type="PANTHER" id="PTHR45713">
    <property type="entry name" value="FTP DOMAIN-CONTAINING PROTEIN"/>
    <property type="match status" value="1"/>
</dbReference>
<dbReference type="EMBL" id="CAXITT010000943">
    <property type="protein sequence ID" value="CAL1547296.1"/>
    <property type="molecule type" value="Genomic_DNA"/>
</dbReference>
<keyword evidence="2" id="KW-1185">Reference proteome</keyword>
<gene>
    <name evidence="1" type="ORF">GSLYS_00020621001</name>
</gene>
<dbReference type="Proteomes" id="UP001497497">
    <property type="component" value="Unassembled WGS sequence"/>
</dbReference>
<organism evidence="1 2">
    <name type="scientific">Lymnaea stagnalis</name>
    <name type="common">Great pond snail</name>
    <name type="synonym">Helix stagnalis</name>
    <dbReference type="NCBI Taxonomy" id="6523"/>
    <lineage>
        <taxon>Eukaryota</taxon>
        <taxon>Metazoa</taxon>
        <taxon>Spiralia</taxon>
        <taxon>Lophotrochozoa</taxon>
        <taxon>Mollusca</taxon>
        <taxon>Gastropoda</taxon>
        <taxon>Heterobranchia</taxon>
        <taxon>Euthyneura</taxon>
        <taxon>Panpulmonata</taxon>
        <taxon>Hygrophila</taxon>
        <taxon>Lymnaeoidea</taxon>
        <taxon>Lymnaeidae</taxon>
        <taxon>Lymnaea</taxon>
    </lineage>
</organism>
<feature type="non-terminal residue" evidence="1">
    <location>
        <position position="1"/>
    </location>
</feature>
<dbReference type="Gene3D" id="2.60.120.260">
    <property type="entry name" value="Galactose-binding domain-like"/>
    <property type="match status" value="1"/>
</dbReference>
<reference evidence="1 2" key="1">
    <citation type="submission" date="2024-04" db="EMBL/GenBank/DDBJ databases">
        <authorList>
            <consortium name="Genoscope - CEA"/>
            <person name="William W."/>
        </authorList>
    </citation>
    <scope>NUCLEOTIDE SEQUENCE [LARGE SCALE GENOMIC DNA]</scope>
</reference>
<accession>A0AAV2IJN3</accession>
<dbReference type="InterPro" id="IPR008979">
    <property type="entry name" value="Galactose-bd-like_sf"/>
</dbReference>
<dbReference type="SUPFAM" id="SSF49785">
    <property type="entry name" value="Galactose-binding domain-like"/>
    <property type="match status" value="1"/>
</dbReference>
<evidence type="ECO:0000313" key="1">
    <source>
        <dbReference type="EMBL" id="CAL1547296.1"/>
    </source>
</evidence>
<dbReference type="AlphaFoldDB" id="A0AAV2IJN3"/>
<protein>
    <recommendedName>
        <fullName evidence="3">Fucolectin tachylectin-4 pentraxin-1 domain-containing protein</fullName>
    </recommendedName>
</protein>
<comment type="caution">
    <text evidence="1">The sequence shown here is derived from an EMBL/GenBank/DDBJ whole genome shotgun (WGS) entry which is preliminary data.</text>
</comment>